<dbReference type="AlphaFoldDB" id="Q1Z9V2"/>
<sequence>MASPASLYSLYFDEEFAGLVVSTAMTR</sequence>
<dbReference type="HOGENOM" id="CLU_3414907_0_0_6"/>
<gene>
    <name evidence="1" type="ORF">P3TCK_05166</name>
</gene>
<name>Q1Z9V2_9GAMM</name>
<dbReference type="EMBL" id="AAPH01000001">
    <property type="protein sequence ID" value="EAS45740.1"/>
    <property type="molecule type" value="Genomic_DNA"/>
</dbReference>
<comment type="caution">
    <text evidence="1">The sequence shown here is derived from an EMBL/GenBank/DDBJ whole genome shotgun (WGS) entry which is preliminary data.</text>
</comment>
<reference evidence="1 2" key="1">
    <citation type="submission" date="2006-03" db="EMBL/GenBank/DDBJ databases">
        <authorList>
            <person name="Bartlett D.H."/>
            <person name="Valle G."/>
            <person name="Lauro F.M."/>
            <person name="Vezzi A."/>
            <person name="Simonato F."/>
            <person name="Eloe E."/>
            <person name="Vitulo N."/>
            <person name="Stratton T.K."/>
            <person name="D'angelo M."/>
            <person name="Ferriera S."/>
            <person name="Johnson J."/>
            <person name="Kravitz S."/>
            <person name="Beeson K."/>
            <person name="Sutton G."/>
            <person name="Rogers Y."/>
            <person name="Friedman R."/>
            <person name="Frazier M."/>
            <person name="Venter J.C."/>
        </authorList>
    </citation>
    <scope>NUCLEOTIDE SEQUENCE [LARGE SCALE GENOMIC DNA]</scope>
    <source>
        <strain evidence="1 2">3TCK</strain>
    </source>
</reference>
<evidence type="ECO:0000313" key="2">
    <source>
        <dbReference type="Proteomes" id="UP000003789"/>
    </source>
</evidence>
<protein>
    <submittedName>
        <fullName evidence="1">Uncharacterized protein</fullName>
    </submittedName>
</protein>
<proteinExistence type="predicted"/>
<dbReference type="Proteomes" id="UP000003789">
    <property type="component" value="Unassembled WGS sequence"/>
</dbReference>
<evidence type="ECO:0000313" key="1">
    <source>
        <dbReference type="EMBL" id="EAS45740.1"/>
    </source>
</evidence>
<organism evidence="1 2">
    <name type="scientific">Photobacterium profundum 3TCK</name>
    <dbReference type="NCBI Taxonomy" id="314280"/>
    <lineage>
        <taxon>Bacteria</taxon>
        <taxon>Pseudomonadati</taxon>
        <taxon>Pseudomonadota</taxon>
        <taxon>Gammaproteobacteria</taxon>
        <taxon>Vibrionales</taxon>
        <taxon>Vibrionaceae</taxon>
        <taxon>Photobacterium</taxon>
    </lineage>
</organism>
<accession>Q1Z9V2</accession>